<dbReference type="OrthoDB" id="9801785at2"/>
<comment type="caution">
    <text evidence="4">The sequence shown here is derived from an EMBL/GenBank/DDBJ whole genome shotgun (WGS) entry which is preliminary data.</text>
</comment>
<keyword evidence="5" id="KW-1185">Reference proteome</keyword>
<evidence type="ECO:0000313" key="4">
    <source>
        <dbReference type="EMBL" id="TKD09174.1"/>
    </source>
</evidence>
<feature type="domain" description="NAD-dependent epimerase/dehydratase" evidence="3">
    <location>
        <begin position="182"/>
        <end position="410"/>
    </location>
</feature>
<evidence type="ECO:0000256" key="2">
    <source>
        <dbReference type="SAM" id="MobiDB-lite"/>
    </source>
</evidence>
<feature type="region of interest" description="Disordered" evidence="2">
    <location>
        <begin position="1"/>
        <end position="62"/>
    </location>
</feature>
<feature type="compositionally biased region" description="Basic residues" evidence="2">
    <location>
        <begin position="33"/>
        <end position="42"/>
    </location>
</feature>
<dbReference type="Gene3D" id="3.40.50.720">
    <property type="entry name" value="NAD(P)-binding Rossmann-like Domain"/>
    <property type="match status" value="1"/>
</dbReference>
<feature type="compositionally biased region" description="Basic and acidic residues" evidence="2">
    <location>
        <begin position="93"/>
        <end position="107"/>
    </location>
</feature>
<dbReference type="Pfam" id="PF01370">
    <property type="entry name" value="Epimerase"/>
    <property type="match status" value="1"/>
</dbReference>
<dbReference type="SUPFAM" id="SSF51735">
    <property type="entry name" value="NAD(P)-binding Rossmann-fold domains"/>
    <property type="match status" value="1"/>
</dbReference>
<sequence>MDEPLPRRRGRSAPVPRRRFRLRDELPDDRARAGRRPRARGARARDAGRRRDPPPLPGLPRHVRGALPAALAAALPAAVRARLPAGARQADGGSRHDPVHHEGPRRADPAGAFIAEAGAPAADRGPRSGGVRRGAGAAPGRVFVVEGEAVCAGALPRGDEREPLRVRRGEGNEGPAVSRLRVLITGATGFLGAHVTRALLDQEARLTLLARPSSELGRLFRVAGTRLDRTELRRVDLGAAEAVRAEMSRAQPEVVIHLAADARARAPEDEVEAMRALHVGVTRGLAEASIELGARLVVVSTSDVYGKLPSPHDAEGEVAPRTPYARTKAEADAMVLGPLRDQGLSAVVLRPYLVYGPGAQPRQLLPALIAACLAGRDFPMTDGLQRRDFVYVGDVARAVALAATAPDAVGRVIDLCTGVPRQVADVVRLVVDRIQPAHGGPVLGATARPADEPEAHYGDPAPAEARLGWKPEVSLEEGIDRTIEAAREERSK</sequence>
<dbReference type="Proteomes" id="UP000309215">
    <property type="component" value="Unassembled WGS sequence"/>
</dbReference>
<feature type="region of interest" description="Disordered" evidence="2">
    <location>
        <begin position="442"/>
        <end position="464"/>
    </location>
</feature>
<organism evidence="4 5">
    <name type="scientific">Polyangium fumosum</name>
    <dbReference type="NCBI Taxonomy" id="889272"/>
    <lineage>
        <taxon>Bacteria</taxon>
        <taxon>Pseudomonadati</taxon>
        <taxon>Myxococcota</taxon>
        <taxon>Polyangia</taxon>
        <taxon>Polyangiales</taxon>
        <taxon>Polyangiaceae</taxon>
        <taxon>Polyangium</taxon>
    </lineage>
</organism>
<accession>A0A4U1JDW4</accession>
<feature type="compositionally biased region" description="Basic and acidic residues" evidence="2">
    <location>
        <begin position="22"/>
        <end position="32"/>
    </location>
</feature>
<dbReference type="AlphaFoldDB" id="A0A4U1JDW4"/>
<feature type="compositionally biased region" description="Basic and acidic residues" evidence="2">
    <location>
        <begin position="43"/>
        <end position="53"/>
    </location>
</feature>
<dbReference type="InterPro" id="IPR001509">
    <property type="entry name" value="Epimerase_deHydtase"/>
</dbReference>
<evidence type="ECO:0000313" key="5">
    <source>
        <dbReference type="Proteomes" id="UP000309215"/>
    </source>
</evidence>
<proteinExistence type="inferred from homology"/>
<comment type="similarity">
    <text evidence="1">Belongs to the NAD(P)-dependent epimerase/dehydratase family.</text>
</comment>
<evidence type="ECO:0000256" key="1">
    <source>
        <dbReference type="ARBA" id="ARBA00007637"/>
    </source>
</evidence>
<name>A0A4U1JDW4_9BACT</name>
<feature type="compositionally biased region" description="Basic residues" evidence="2">
    <location>
        <begin position="7"/>
        <end position="21"/>
    </location>
</feature>
<gene>
    <name evidence="4" type="ORF">E8A74_12885</name>
</gene>
<reference evidence="4 5" key="1">
    <citation type="submission" date="2019-04" db="EMBL/GenBank/DDBJ databases">
        <authorList>
            <person name="Li Y."/>
            <person name="Wang J."/>
        </authorList>
    </citation>
    <scope>NUCLEOTIDE SEQUENCE [LARGE SCALE GENOMIC DNA]</scope>
    <source>
        <strain evidence="4 5">DSM 14668</strain>
    </source>
</reference>
<dbReference type="InterPro" id="IPR036291">
    <property type="entry name" value="NAD(P)-bd_dom_sf"/>
</dbReference>
<dbReference type="EMBL" id="SSMQ01000011">
    <property type="protein sequence ID" value="TKD09174.1"/>
    <property type="molecule type" value="Genomic_DNA"/>
</dbReference>
<evidence type="ECO:0000259" key="3">
    <source>
        <dbReference type="Pfam" id="PF01370"/>
    </source>
</evidence>
<feature type="region of interest" description="Disordered" evidence="2">
    <location>
        <begin position="86"/>
        <end position="107"/>
    </location>
</feature>
<protein>
    <submittedName>
        <fullName evidence="4">SDR family oxidoreductase</fullName>
    </submittedName>
</protein>
<dbReference type="PANTHER" id="PTHR43000">
    <property type="entry name" value="DTDP-D-GLUCOSE 4,6-DEHYDRATASE-RELATED"/>
    <property type="match status" value="1"/>
</dbReference>